<dbReference type="AlphaFoldDB" id="A0AAD4ZJU6"/>
<dbReference type="GO" id="GO:0006508">
    <property type="term" value="P:proteolysis"/>
    <property type="evidence" value="ECO:0007669"/>
    <property type="project" value="UniProtKB-KW"/>
</dbReference>
<evidence type="ECO:0000313" key="10">
    <source>
        <dbReference type="Proteomes" id="UP001054821"/>
    </source>
</evidence>
<dbReference type="Pfam" id="PF00082">
    <property type="entry name" value="Peptidase_S8"/>
    <property type="match status" value="1"/>
</dbReference>
<dbReference type="GO" id="GO:0005576">
    <property type="term" value="C:extracellular region"/>
    <property type="evidence" value="ECO:0007669"/>
    <property type="project" value="UniProtKB-SubCell"/>
</dbReference>
<dbReference type="EMBL" id="JAJFAZ020000001">
    <property type="protein sequence ID" value="KAI5348474.1"/>
    <property type="molecule type" value="Genomic_DNA"/>
</dbReference>
<sequence>MRALEIGFESSEGNYTVVSGTSFACPHVAGVTALLKSAPPKWSIAAIMTTADIWDNTQEPIRVHKKRSVLMKVLHLLTWEQVTSILTKHLILV</sequence>
<dbReference type="PROSITE" id="PS51892">
    <property type="entry name" value="SUBTILASE"/>
    <property type="match status" value="1"/>
</dbReference>
<evidence type="ECO:0000256" key="7">
    <source>
        <dbReference type="PROSITE-ProRule" id="PRU01240"/>
    </source>
</evidence>
<dbReference type="PANTHER" id="PTHR10795">
    <property type="entry name" value="PROPROTEIN CONVERTASE SUBTILISIN/KEXIN"/>
    <property type="match status" value="1"/>
</dbReference>
<accession>A0AAD4ZJU6</accession>
<comment type="caution">
    <text evidence="9">The sequence shown here is derived from an EMBL/GenBank/DDBJ whole genome shotgun (WGS) entry which is preliminary data.</text>
</comment>
<comment type="subcellular location">
    <subcellularLocation>
        <location evidence="1">Secreted</location>
    </subcellularLocation>
</comment>
<reference evidence="9 10" key="1">
    <citation type="journal article" date="2022" name="G3 (Bethesda)">
        <title>Whole-genome sequence and methylome profiling of the almond [Prunus dulcis (Mill.) D.A. Webb] cultivar 'Nonpareil'.</title>
        <authorList>
            <person name="D'Amico-Willman K.M."/>
            <person name="Ouma W.Z."/>
            <person name="Meulia T."/>
            <person name="Sideli G.M."/>
            <person name="Gradziel T.M."/>
            <person name="Fresnedo-Ramirez J."/>
        </authorList>
    </citation>
    <scope>NUCLEOTIDE SEQUENCE [LARGE SCALE GENOMIC DNA]</scope>
    <source>
        <strain evidence="9">Clone GOH B32 T37-40</strain>
    </source>
</reference>
<name>A0AAD4ZJU6_PRUDU</name>
<evidence type="ECO:0000256" key="1">
    <source>
        <dbReference type="ARBA" id="ARBA00004613"/>
    </source>
</evidence>
<dbReference type="InterPro" id="IPR036852">
    <property type="entry name" value="Peptidase_S8/S53_dom_sf"/>
</dbReference>
<dbReference type="PROSITE" id="PS00138">
    <property type="entry name" value="SUBTILASE_SER"/>
    <property type="match status" value="1"/>
</dbReference>
<keyword evidence="5" id="KW-0378">Hydrolase</keyword>
<dbReference type="SUPFAM" id="SSF52743">
    <property type="entry name" value="Subtilisin-like"/>
    <property type="match status" value="1"/>
</dbReference>
<evidence type="ECO:0000256" key="2">
    <source>
        <dbReference type="ARBA" id="ARBA00011073"/>
    </source>
</evidence>
<dbReference type="InterPro" id="IPR000209">
    <property type="entry name" value="Peptidase_S8/S53_dom"/>
</dbReference>
<evidence type="ECO:0000259" key="8">
    <source>
        <dbReference type="Pfam" id="PF00082"/>
    </source>
</evidence>
<keyword evidence="4" id="KW-0732">Signal</keyword>
<evidence type="ECO:0000256" key="6">
    <source>
        <dbReference type="ARBA" id="ARBA00022825"/>
    </source>
</evidence>
<dbReference type="InterPro" id="IPR045051">
    <property type="entry name" value="SBT"/>
</dbReference>
<evidence type="ECO:0000313" key="9">
    <source>
        <dbReference type="EMBL" id="KAI5348474.1"/>
    </source>
</evidence>
<comment type="caution">
    <text evidence="7">Lacks conserved residue(s) required for the propagation of feature annotation.</text>
</comment>
<keyword evidence="10" id="KW-1185">Reference proteome</keyword>
<dbReference type="Gene3D" id="3.40.50.200">
    <property type="entry name" value="Peptidase S8/S53 domain"/>
    <property type="match status" value="1"/>
</dbReference>
<dbReference type="PROSITE" id="PS51257">
    <property type="entry name" value="PROKAR_LIPOPROTEIN"/>
    <property type="match status" value="1"/>
</dbReference>
<dbReference type="InterPro" id="IPR023828">
    <property type="entry name" value="Peptidase_S8_Ser-AS"/>
</dbReference>
<dbReference type="Proteomes" id="UP001054821">
    <property type="component" value="Chromosome 1"/>
</dbReference>
<feature type="domain" description="Peptidase S8/S53" evidence="8">
    <location>
        <begin position="9"/>
        <end position="47"/>
    </location>
</feature>
<keyword evidence="6" id="KW-0720">Serine protease</keyword>
<evidence type="ECO:0000256" key="5">
    <source>
        <dbReference type="ARBA" id="ARBA00022801"/>
    </source>
</evidence>
<proteinExistence type="inferred from homology"/>
<evidence type="ECO:0000256" key="4">
    <source>
        <dbReference type="ARBA" id="ARBA00022729"/>
    </source>
</evidence>
<comment type="similarity">
    <text evidence="2 7">Belongs to the peptidase S8 family.</text>
</comment>
<protein>
    <recommendedName>
        <fullName evidence="8">Peptidase S8/S53 domain-containing protein</fullName>
    </recommendedName>
</protein>
<keyword evidence="3" id="KW-0645">Protease</keyword>
<gene>
    <name evidence="9" type="ORF">L3X38_001361</name>
</gene>
<organism evidence="9 10">
    <name type="scientific">Prunus dulcis</name>
    <name type="common">Almond</name>
    <name type="synonym">Amygdalus dulcis</name>
    <dbReference type="NCBI Taxonomy" id="3755"/>
    <lineage>
        <taxon>Eukaryota</taxon>
        <taxon>Viridiplantae</taxon>
        <taxon>Streptophyta</taxon>
        <taxon>Embryophyta</taxon>
        <taxon>Tracheophyta</taxon>
        <taxon>Spermatophyta</taxon>
        <taxon>Magnoliopsida</taxon>
        <taxon>eudicotyledons</taxon>
        <taxon>Gunneridae</taxon>
        <taxon>Pentapetalae</taxon>
        <taxon>rosids</taxon>
        <taxon>fabids</taxon>
        <taxon>Rosales</taxon>
        <taxon>Rosaceae</taxon>
        <taxon>Amygdaloideae</taxon>
        <taxon>Amygdaleae</taxon>
        <taxon>Prunus</taxon>
    </lineage>
</organism>
<dbReference type="GO" id="GO:0004252">
    <property type="term" value="F:serine-type endopeptidase activity"/>
    <property type="evidence" value="ECO:0007669"/>
    <property type="project" value="InterPro"/>
</dbReference>
<evidence type="ECO:0000256" key="3">
    <source>
        <dbReference type="ARBA" id="ARBA00022670"/>
    </source>
</evidence>